<evidence type="ECO:0000256" key="5">
    <source>
        <dbReference type="ARBA" id="ARBA00023002"/>
    </source>
</evidence>
<keyword evidence="5 10" id="KW-0560">Oxidoreductase</keyword>
<gene>
    <name evidence="12" type="primary">pdhA</name>
    <name evidence="12" type="ORF">DL346_05445</name>
</gene>
<evidence type="ECO:0000256" key="9">
    <source>
        <dbReference type="ARBA" id="ARBA00051231"/>
    </source>
</evidence>
<sequence length="361" mass="40355">MSLAKSILERQDYPIVSVCDQNGHIGNPELMPKLSDSQLVSIMRKMVFTRTWDQRAISLARQARMGLWATVGGQEASMIGSEAALRKDDFILGSYRDIPQIVWHGLPLYQSILYSRGHQKGFCIPEDVQALMPQIIIGAQIIQAAGIALGMKKRKSDNIVMSYIGEGGTSQGDFYEGLNFAGVFQVPMITMVQNNQYAISVPFHKQTAADTIAQKAVAAGITGVRVDGMDVLAVYKVVEQAAERARRGQGPTLIEALTYRYGPHTMAGDDPSRYRTKEEVEHWREKDPITRFRKYLGRKGLWSDRDEELMIEEAKQAITDALKQADATEKMTVAGLIDSMFEKTPPHLEEQKLRYITRGGK</sequence>
<keyword evidence="7 10" id="KW-0670">Pyruvate</keyword>
<dbReference type="AlphaFoldDB" id="A0A328U984"/>
<evidence type="ECO:0000256" key="8">
    <source>
        <dbReference type="ARBA" id="ARBA00025211"/>
    </source>
</evidence>
<comment type="cofactor">
    <cofactor evidence="1 10">
        <name>thiamine diphosphate</name>
        <dbReference type="ChEBI" id="CHEBI:58937"/>
    </cofactor>
</comment>
<evidence type="ECO:0000313" key="13">
    <source>
        <dbReference type="Proteomes" id="UP000249260"/>
    </source>
</evidence>
<keyword evidence="6 10" id="KW-0786">Thiamine pyrophosphate</keyword>
<dbReference type="Gene3D" id="3.40.50.970">
    <property type="match status" value="1"/>
</dbReference>
<dbReference type="InterPro" id="IPR050771">
    <property type="entry name" value="Alpha-ketoacid_DH_E1_comp"/>
</dbReference>
<comment type="function">
    <text evidence="8 10">The pyruvate dehydrogenase complex catalyzes the overall conversion of pyruvate to acetyl-CoA and CO(2). It contains multiple copies of three enzymatic components: pyruvate dehydrogenase (E1), dihydrolipoamide acetyltransferase (E2) and lipoamide dehydrogenase (E3).</text>
</comment>
<evidence type="ECO:0000259" key="11">
    <source>
        <dbReference type="Pfam" id="PF00676"/>
    </source>
</evidence>
<comment type="catalytic activity">
    <reaction evidence="9 10">
        <text>N(6)-[(R)-lipoyl]-L-lysyl-[protein] + pyruvate + H(+) = N(6)-[(R)-S(8)-acetyldihydrolipoyl]-L-lysyl-[protein] + CO2</text>
        <dbReference type="Rhea" id="RHEA:19189"/>
        <dbReference type="Rhea" id="RHEA-COMP:10474"/>
        <dbReference type="Rhea" id="RHEA-COMP:10478"/>
        <dbReference type="ChEBI" id="CHEBI:15361"/>
        <dbReference type="ChEBI" id="CHEBI:15378"/>
        <dbReference type="ChEBI" id="CHEBI:16526"/>
        <dbReference type="ChEBI" id="CHEBI:83099"/>
        <dbReference type="ChEBI" id="CHEBI:83111"/>
        <dbReference type="EC" id="1.2.4.1"/>
    </reaction>
</comment>
<dbReference type="Pfam" id="PF00676">
    <property type="entry name" value="E1_dh"/>
    <property type="match status" value="1"/>
</dbReference>
<organism evidence="12 13">
    <name type="scientific">Paenibacillus montanisoli</name>
    <dbReference type="NCBI Taxonomy" id="2081970"/>
    <lineage>
        <taxon>Bacteria</taxon>
        <taxon>Bacillati</taxon>
        <taxon>Bacillota</taxon>
        <taxon>Bacilli</taxon>
        <taxon>Bacillales</taxon>
        <taxon>Paenibacillaceae</taxon>
        <taxon>Paenibacillus</taxon>
    </lineage>
</organism>
<dbReference type="OrthoDB" id="9766715at2"/>
<comment type="subunit">
    <text evidence="2 10">Heterodimer of an alpha and a beta chain.</text>
</comment>
<dbReference type="CDD" id="cd02000">
    <property type="entry name" value="TPP_E1_PDC_ADC_BCADC"/>
    <property type="match status" value="1"/>
</dbReference>
<dbReference type="NCBIfam" id="TIGR03181">
    <property type="entry name" value="PDH_E1_alph_x"/>
    <property type="match status" value="1"/>
</dbReference>
<evidence type="ECO:0000256" key="2">
    <source>
        <dbReference type="ARBA" id="ARBA00011870"/>
    </source>
</evidence>
<evidence type="ECO:0000256" key="4">
    <source>
        <dbReference type="ARBA" id="ARBA00014159"/>
    </source>
</evidence>
<name>A0A328U984_9BACL</name>
<evidence type="ECO:0000256" key="3">
    <source>
        <dbReference type="ARBA" id="ARBA00012281"/>
    </source>
</evidence>
<reference evidence="12 13" key="1">
    <citation type="submission" date="2018-06" db="EMBL/GenBank/DDBJ databases">
        <title>Paenibacillus montanisoli sp. nov., isolated from mountain area soil.</title>
        <authorList>
            <person name="Wu M."/>
        </authorList>
    </citation>
    <scope>NUCLEOTIDE SEQUENCE [LARGE SCALE GENOMIC DNA]</scope>
    <source>
        <strain evidence="12 13">RA17</strain>
    </source>
</reference>
<dbReference type="InterPro" id="IPR029061">
    <property type="entry name" value="THDP-binding"/>
</dbReference>
<evidence type="ECO:0000256" key="6">
    <source>
        <dbReference type="ARBA" id="ARBA00023052"/>
    </source>
</evidence>
<dbReference type="PANTHER" id="PTHR43380:SF1">
    <property type="entry name" value="2-OXOISOVALERATE DEHYDROGENASE SUBUNIT ALPHA, MITOCHONDRIAL"/>
    <property type="match status" value="1"/>
</dbReference>
<dbReference type="InterPro" id="IPR001017">
    <property type="entry name" value="DH_E1"/>
</dbReference>
<dbReference type="EC" id="1.2.4.1" evidence="3 10"/>
<evidence type="ECO:0000313" key="12">
    <source>
        <dbReference type="EMBL" id="RAP77901.1"/>
    </source>
</evidence>
<dbReference type="RefSeq" id="WP_112881024.1">
    <property type="nucleotide sequence ID" value="NZ_QLUW01000001.1"/>
</dbReference>
<dbReference type="Proteomes" id="UP000249260">
    <property type="component" value="Unassembled WGS sequence"/>
</dbReference>
<evidence type="ECO:0000256" key="1">
    <source>
        <dbReference type="ARBA" id="ARBA00001964"/>
    </source>
</evidence>
<dbReference type="GO" id="GO:0004739">
    <property type="term" value="F:pyruvate dehydrogenase (acetyl-transferring) activity"/>
    <property type="evidence" value="ECO:0007669"/>
    <property type="project" value="UniProtKB-UniRule"/>
</dbReference>
<dbReference type="InterPro" id="IPR017596">
    <property type="entry name" value="PdhA/BkdA"/>
</dbReference>
<proteinExistence type="predicted"/>
<dbReference type="GO" id="GO:0009083">
    <property type="term" value="P:branched-chain amino acid catabolic process"/>
    <property type="evidence" value="ECO:0007669"/>
    <property type="project" value="TreeGrafter"/>
</dbReference>
<comment type="caution">
    <text evidence="12">The sequence shown here is derived from an EMBL/GenBank/DDBJ whole genome shotgun (WGS) entry which is preliminary data.</text>
</comment>
<accession>A0A328U984</accession>
<dbReference type="EMBL" id="QLUW01000001">
    <property type="protein sequence ID" value="RAP77901.1"/>
    <property type="molecule type" value="Genomic_DNA"/>
</dbReference>
<protein>
    <recommendedName>
        <fullName evidence="4 10">Pyruvate dehydrogenase E1 component subunit alpha</fullName>
        <ecNumber evidence="3 10">1.2.4.1</ecNumber>
    </recommendedName>
</protein>
<feature type="domain" description="Dehydrogenase E1 component" evidence="11">
    <location>
        <begin position="43"/>
        <end position="332"/>
    </location>
</feature>
<keyword evidence="13" id="KW-1185">Reference proteome</keyword>
<evidence type="ECO:0000256" key="10">
    <source>
        <dbReference type="RuleBase" id="RU366007"/>
    </source>
</evidence>
<dbReference type="SUPFAM" id="SSF52518">
    <property type="entry name" value="Thiamin diphosphate-binding fold (THDP-binding)"/>
    <property type="match status" value="1"/>
</dbReference>
<dbReference type="PANTHER" id="PTHR43380">
    <property type="entry name" value="2-OXOISOVALERATE DEHYDROGENASE SUBUNIT ALPHA, MITOCHONDRIAL"/>
    <property type="match status" value="1"/>
</dbReference>
<evidence type="ECO:0000256" key="7">
    <source>
        <dbReference type="ARBA" id="ARBA00023317"/>
    </source>
</evidence>